<feature type="transmembrane region" description="Helical" evidence="5">
    <location>
        <begin position="75"/>
        <end position="95"/>
    </location>
</feature>
<evidence type="ECO:0000256" key="2">
    <source>
        <dbReference type="ARBA" id="ARBA00022692"/>
    </source>
</evidence>
<keyword evidence="2 5" id="KW-0812">Transmembrane</keyword>
<organism evidence="7 8">
    <name type="scientific">Spirochaeta isovalerica</name>
    <dbReference type="NCBI Taxonomy" id="150"/>
    <lineage>
        <taxon>Bacteria</taxon>
        <taxon>Pseudomonadati</taxon>
        <taxon>Spirochaetota</taxon>
        <taxon>Spirochaetia</taxon>
        <taxon>Spirochaetales</taxon>
        <taxon>Spirochaetaceae</taxon>
        <taxon>Spirochaeta</taxon>
    </lineage>
</organism>
<keyword evidence="8" id="KW-1185">Reference proteome</keyword>
<evidence type="ECO:0000256" key="3">
    <source>
        <dbReference type="ARBA" id="ARBA00022989"/>
    </source>
</evidence>
<comment type="caution">
    <text evidence="7">The sequence shown here is derived from an EMBL/GenBank/DDBJ whole genome shotgun (WGS) entry which is preliminary data.</text>
</comment>
<accession>A0A841RG78</accession>
<dbReference type="PANTHER" id="PTHR10846:SF8">
    <property type="entry name" value="INNER MEMBRANE PROTEIN YRBG"/>
    <property type="match status" value="1"/>
</dbReference>
<evidence type="ECO:0000313" key="7">
    <source>
        <dbReference type="EMBL" id="MBB6481342.1"/>
    </source>
</evidence>
<evidence type="ECO:0000256" key="5">
    <source>
        <dbReference type="SAM" id="Phobius"/>
    </source>
</evidence>
<dbReference type="InterPro" id="IPR004481">
    <property type="entry name" value="K/Na/Ca-exchanger"/>
</dbReference>
<dbReference type="GO" id="GO:0005886">
    <property type="term" value="C:plasma membrane"/>
    <property type="evidence" value="ECO:0007669"/>
    <property type="project" value="TreeGrafter"/>
</dbReference>
<dbReference type="InterPro" id="IPR044880">
    <property type="entry name" value="NCX_ion-bd_dom_sf"/>
</dbReference>
<feature type="transmembrane region" description="Helical" evidence="5">
    <location>
        <begin position="102"/>
        <end position="119"/>
    </location>
</feature>
<evidence type="ECO:0000313" key="8">
    <source>
        <dbReference type="Proteomes" id="UP000587760"/>
    </source>
</evidence>
<protein>
    <submittedName>
        <fullName evidence="7">Cation:H+ antiporter</fullName>
    </submittedName>
</protein>
<feature type="transmembrane region" description="Helical" evidence="5">
    <location>
        <begin position="278"/>
        <end position="296"/>
    </location>
</feature>
<dbReference type="EMBL" id="JACHGJ010000006">
    <property type="protein sequence ID" value="MBB6481342.1"/>
    <property type="molecule type" value="Genomic_DNA"/>
</dbReference>
<feature type="domain" description="Sodium/calcium exchanger membrane region" evidence="6">
    <location>
        <begin position="180"/>
        <end position="319"/>
    </location>
</feature>
<keyword evidence="3 5" id="KW-1133">Transmembrane helix</keyword>
<feature type="transmembrane region" description="Helical" evidence="5">
    <location>
        <begin position="303"/>
        <end position="321"/>
    </location>
</feature>
<sequence length="324" mass="34656">MIGLSFVLILLGFVALISGAEFLVRSSSSLARRFGVSELVIGLTIVAFGTSAPELTVNLFSSLSGANSITLGNILGSNIFNILLILGISSLIYPLEVKKSTTWIEIPLCLLSGLVLLVLANDVFLDKGAANDVSRSDGFILLFFFMIFMAYTFHAMRDDSLQMQQIADAVEIKMTRTVSALLAGLFLLFAGGKLIVDNSVAIAEYFGVSQRIIGLTIISTGTSLPELATSTVAAFRKKTDIAIGNIVGSNIFNVFFILGISAGISPLAIFGDSFNPDLALNLIASILLFLFVFTGGGRKIQRWEGGVFLVLYAGYLVNLLTNPQ</sequence>
<evidence type="ECO:0000256" key="1">
    <source>
        <dbReference type="ARBA" id="ARBA00004141"/>
    </source>
</evidence>
<feature type="transmembrane region" description="Helical" evidence="5">
    <location>
        <begin position="139"/>
        <end position="156"/>
    </location>
</feature>
<dbReference type="NCBIfam" id="TIGR00367">
    <property type="entry name" value="calcium/sodium antiporter"/>
    <property type="match status" value="1"/>
</dbReference>
<dbReference type="GO" id="GO:0008273">
    <property type="term" value="F:calcium, potassium:sodium antiporter activity"/>
    <property type="evidence" value="ECO:0007669"/>
    <property type="project" value="TreeGrafter"/>
</dbReference>
<proteinExistence type="predicted"/>
<dbReference type="PANTHER" id="PTHR10846">
    <property type="entry name" value="SODIUM/POTASSIUM/CALCIUM EXCHANGER"/>
    <property type="match status" value="1"/>
</dbReference>
<dbReference type="Proteomes" id="UP000587760">
    <property type="component" value="Unassembled WGS sequence"/>
</dbReference>
<dbReference type="AlphaFoldDB" id="A0A841RG78"/>
<gene>
    <name evidence="7" type="ORF">HNR50_003022</name>
</gene>
<dbReference type="Gene3D" id="1.20.1420.30">
    <property type="entry name" value="NCX, central ion-binding region"/>
    <property type="match status" value="2"/>
</dbReference>
<dbReference type="RefSeq" id="WP_221439896.1">
    <property type="nucleotide sequence ID" value="NZ_JACHGJ010000006.1"/>
</dbReference>
<reference evidence="7 8" key="1">
    <citation type="submission" date="2020-08" db="EMBL/GenBank/DDBJ databases">
        <title>Genomic Encyclopedia of Type Strains, Phase IV (KMG-IV): sequencing the most valuable type-strain genomes for metagenomic binning, comparative biology and taxonomic classification.</title>
        <authorList>
            <person name="Goeker M."/>
        </authorList>
    </citation>
    <scope>NUCLEOTIDE SEQUENCE [LARGE SCALE GENOMIC DNA]</scope>
    <source>
        <strain evidence="7 8">DSM 2461</strain>
    </source>
</reference>
<dbReference type="GO" id="GO:0006874">
    <property type="term" value="P:intracellular calcium ion homeostasis"/>
    <property type="evidence" value="ECO:0007669"/>
    <property type="project" value="TreeGrafter"/>
</dbReference>
<evidence type="ECO:0000256" key="4">
    <source>
        <dbReference type="ARBA" id="ARBA00023136"/>
    </source>
</evidence>
<dbReference type="GO" id="GO:0005262">
    <property type="term" value="F:calcium channel activity"/>
    <property type="evidence" value="ECO:0007669"/>
    <property type="project" value="TreeGrafter"/>
</dbReference>
<keyword evidence="4 5" id="KW-0472">Membrane</keyword>
<feature type="transmembrane region" description="Helical" evidence="5">
    <location>
        <begin position="36"/>
        <end position="55"/>
    </location>
</feature>
<dbReference type="Pfam" id="PF01699">
    <property type="entry name" value="Na_Ca_ex"/>
    <property type="match status" value="2"/>
</dbReference>
<feature type="transmembrane region" description="Helical" evidence="5">
    <location>
        <begin position="6"/>
        <end position="24"/>
    </location>
</feature>
<name>A0A841RG78_9SPIO</name>
<evidence type="ECO:0000259" key="6">
    <source>
        <dbReference type="Pfam" id="PF01699"/>
    </source>
</evidence>
<feature type="transmembrane region" description="Helical" evidence="5">
    <location>
        <begin position="247"/>
        <end position="266"/>
    </location>
</feature>
<comment type="subcellular location">
    <subcellularLocation>
        <location evidence="1">Membrane</location>
        <topology evidence="1">Multi-pass membrane protein</topology>
    </subcellularLocation>
</comment>
<feature type="transmembrane region" description="Helical" evidence="5">
    <location>
        <begin position="177"/>
        <end position="196"/>
    </location>
</feature>
<feature type="domain" description="Sodium/calcium exchanger membrane region" evidence="6">
    <location>
        <begin position="5"/>
        <end position="152"/>
    </location>
</feature>
<dbReference type="InterPro" id="IPR004837">
    <property type="entry name" value="NaCa_Exmemb"/>
</dbReference>